<accession>A0A9R0VWE7</accession>
<evidence type="ECO:0000256" key="5">
    <source>
        <dbReference type="ARBA" id="ARBA00023242"/>
    </source>
</evidence>
<name>A0A9R0VWE7_TRITD</name>
<keyword evidence="2" id="KW-0805">Transcription regulation</keyword>
<proteinExistence type="inferred from homology"/>
<feature type="region of interest" description="Disordered" evidence="7">
    <location>
        <begin position="21"/>
        <end position="40"/>
    </location>
</feature>
<dbReference type="InterPro" id="IPR001471">
    <property type="entry name" value="AP2/ERF_dom"/>
</dbReference>
<evidence type="ECO:0000256" key="1">
    <source>
        <dbReference type="ARBA" id="ARBA00004123"/>
    </source>
</evidence>
<evidence type="ECO:0000313" key="10">
    <source>
        <dbReference type="Proteomes" id="UP000324705"/>
    </source>
</evidence>
<evidence type="ECO:0000313" key="9">
    <source>
        <dbReference type="EMBL" id="VAH88444.1"/>
    </source>
</evidence>
<dbReference type="GO" id="GO:0005634">
    <property type="term" value="C:nucleus"/>
    <property type="evidence" value="ECO:0007669"/>
    <property type="project" value="UniProtKB-SubCell"/>
</dbReference>
<dbReference type="EMBL" id="LT934117">
    <property type="protein sequence ID" value="VAH88444.1"/>
    <property type="molecule type" value="Genomic_DNA"/>
</dbReference>
<dbReference type="InterPro" id="IPR036955">
    <property type="entry name" value="AP2/ERF_dom_sf"/>
</dbReference>
<comment type="subcellular location">
    <subcellularLocation>
        <location evidence="1">Nucleus</location>
    </subcellularLocation>
</comment>
<dbReference type="PROSITE" id="PS51032">
    <property type="entry name" value="AP2_ERF"/>
    <property type="match status" value="1"/>
</dbReference>
<organism evidence="9 10">
    <name type="scientific">Triticum turgidum subsp. durum</name>
    <name type="common">Durum wheat</name>
    <name type="synonym">Triticum durum</name>
    <dbReference type="NCBI Taxonomy" id="4567"/>
    <lineage>
        <taxon>Eukaryota</taxon>
        <taxon>Viridiplantae</taxon>
        <taxon>Streptophyta</taxon>
        <taxon>Embryophyta</taxon>
        <taxon>Tracheophyta</taxon>
        <taxon>Spermatophyta</taxon>
        <taxon>Magnoliopsida</taxon>
        <taxon>Liliopsida</taxon>
        <taxon>Poales</taxon>
        <taxon>Poaceae</taxon>
        <taxon>BOP clade</taxon>
        <taxon>Pooideae</taxon>
        <taxon>Triticodae</taxon>
        <taxon>Triticeae</taxon>
        <taxon>Triticinae</taxon>
        <taxon>Triticum</taxon>
    </lineage>
</organism>
<dbReference type="PANTHER" id="PTHR32467:SF204">
    <property type="entry name" value="PUTATIVE, EXPRESSED-RELATED"/>
    <property type="match status" value="1"/>
</dbReference>
<evidence type="ECO:0000256" key="3">
    <source>
        <dbReference type="ARBA" id="ARBA00023125"/>
    </source>
</evidence>
<keyword evidence="3" id="KW-0238">DNA-binding</keyword>
<dbReference type="Gene3D" id="3.30.730.10">
    <property type="entry name" value="AP2/ERF domain"/>
    <property type="match status" value="1"/>
</dbReference>
<evidence type="ECO:0000256" key="7">
    <source>
        <dbReference type="SAM" id="MobiDB-lite"/>
    </source>
</evidence>
<feature type="region of interest" description="Disordered" evidence="7">
    <location>
        <begin position="240"/>
        <end position="276"/>
    </location>
</feature>
<evidence type="ECO:0000256" key="2">
    <source>
        <dbReference type="ARBA" id="ARBA00023015"/>
    </source>
</evidence>
<keyword evidence="5" id="KW-0539">Nucleus</keyword>
<dbReference type="GO" id="GO:0003700">
    <property type="term" value="F:DNA-binding transcription factor activity"/>
    <property type="evidence" value="ECO:0007669"/>
    <property type="project" value="InterPro"/>
</dbReference>
<keyword evidence="10" id="KW-1185">Reference proteome</keyword>
<dbReference type="GO" id="GO:0003677">
    <property type="term" value="F:DNA binding"/>
    <property type="evidence" value="ECO:0007669"/>
    <property type="project" value="UniProtKB-KW"/>
</dbReference>
<comment type="similarity">
    <text evidence="6">Belongs to the AP2/ERF transcription factor family. AP2 subfamily.</text>
</comment>
<evidence type="ECO:0000256" key="6">
    <source>
        <dbReference type="ARBA" id="ARBA00037973"/>
    </source>
</evidence>
<reference evidence="9 10" key="1">
    <citation type="submission" date="2017-09" db="EMBL/GenBank/DDBJ databases">
        <authorList>
            <consortium name="International Durum Wheat Genome Sequencing Consortium (IDWGSC)"/>
            <person name="Milanesi L."/>
        </authorList>
    </citation>
    <scope>NUCLEOTIDE SEQUENCE [LARGE SCALE GENOMIC DNA]</scope>
    <source>
        <strain evidence="10">cv. Svevo</strain>
    </source>
</reference>
<dbReference type="Proteomes" id="UP000324705">
    <property type="component" value="Chromosome 4A"/>
</dbReference>
<keyword evidence="4" id="KW-0804">Transcription</keyword>
<sequence>MRTMASGGNWLGFSLSPHMAMEVPSSSEPDHAQPASASAMSASPTNAATCNLLFSQPAQMAAPPPGYYYVGGAYGDGTSTAGVYYSHHPVMPITSDGSLCIMEGMMPSSSPKLEDFLGGGNGSGHDAVTYYSHQQQDQQDQEASRIYHHHQQQQQQLAPYNFQHLTEAEAIYQEATAPMDEAMAAAKNQLVTSYGSCYSNAGMQPLSLSMSPRSQSSSCVSAAPQQHQMAAAAAAASLAASQGGSNGGGEQEQCVGKKRGTGKGGQKQPVHRKSIDTFGQRTSQYRGVTRHRWTGRYEAHLWDNSCKKDGQTRKGRQVYLGKICFIYTEYFAAALVSSCVLVPDIFFMWARWL</sequence>
<feature type="domain" description="AP2/ERF" evidence="8">
    <location>
        <begin position="284"/>
        <end position="321"/>
    </location>
</feature>
<protein>
    <recommendedName>
        <fullName evidence="8">AP2/ERF domain-containing protein</fullName>
    </recommendedName>
</protein>
<evidence type="ECO:0000259" key="8">
    <source>
        <dbReference type="PROSITE" id="PS51032"/>
    </source>
</evidence>
<gene>
    <name evidence="9" type="ORF">TRITD_4Av1G026460</name>
</gene>
<dbReference type="AlphaFoldDB" id="A0A9R0VWE7"/>
<dbReference type="Gramene" id="TRITD4Av1G026460.3">
    <property type="protein sequence ID" value="TRITD4Av1G026460.3"/>
    <property type="gene ID" value="TRITD4Av1G026460"/>
</dbReference>
<dbReference type="PANTHER" id="PTHR32467">
    <property type="entry name" value="AP2-LIKE ETHYLENE-RESPONSIVE TRANSCRIPTION FACTOR"/>
    <property type="match status" value="1"/>
</dbReference>
<evidence type="ECO:0000256" key="4">
    <source>
        <dbReference type="ARBA" id="ARBA00023163"/>
    </source>
</evidence>